<protein>
    <submittedName>
        <fullName evidence="2">Uncharacterized protein</fullName>
    </submittedName>
</protein>
<name>A0A0B6ZXX0_9EUPU</name>
<organism evidence="2">
    <name type="scientific">Arion vulgaris</name>
    <dbReference type="NCBI Taxonomy" id="1028688"/>
    <lineage>
        <taxon>Eukaryota</taxon>
        <taxon>Metazoa</taxon>
        <taxon>Spiralia</taxon>
        <taxon>Lophotrochozoa</taxon>
        <taxon>Mollusca</taxon>
        <taxon>Gastropoda</taxon>
        <taxon>Heterobranchia</taxon>
        <taxon>Euthyneura</taxon>
        <taxon>Panpulmonata</taxon>
        <taxon>Eupulmonata</taxon>
        <taxon>Stylommatophora</taxon>
        <taxon>Helicina</taxon>
        <taxon>Arionoidea</taxon>
        <taxon>Arionidae</taxon>
        <taxon>Arion</taxon>
    </lineage>
</organism>
<feature type="non-terminal residue" evidence="2">
    <location>
        <position position="67"/>
    </location>
</feature>
<proteinExistence type="predicted"/>
<dbReference type="AlphaFoldDB" id="A0A0B6ZXX0"/>
<evidence type="ECO:0000313" key="2">
    <source>
        <dbReference type="EMBL" id="CEK73413.1"/>
    </source>
</evidence>
<feature type="region of interest" description="Disordered" evidence="1">
    <location>
        <begin position="44"/>
        <end position="67"/>
    </location>
</feature>
<gene>
    <name evidence="2" type="primary">ORF86678</name>
</gene>
<sequence>KSRPTDVHIYTWYKLLFLTKYHLKPDLLPYVKKKKQRKNQQLLSLLSTDGKGNTTAAPFYRDLSQTS</sequence>
<feature type="non-terminal residue" evidence="2">
    <location>
        <position position="1"/>
    </location>
</feature>
<accession>A0A0B6ZXX0</accession>
<evidence type="ECO:0000256" key="1">
    <source>
        <dbReference type="SAM" id="MobiDB-lite"/>
    </source>
</evidence>
<reference evidence="2" key="1">
    <citation type="submission" date="2014-12" db="EMBL/GenBank/DDBJ databases">
        <title>Insight into the proteome of Arion vulgaris.</title>
        <authorList>
            <person name="Aradska J."/>
            <person name="Bulat T."/>
            <person name="Smidak R."/>
            <person name="Sarate P."/>
            <person name="Gangsoo J."/>
            <person name="Sialana F."/>
            <person name="Bilban M."/>
            <person name="Lubec G."/>
        </authorList>
    </citation>
    <scope>NUCLEOTIDE SEQUENCE</scope>
    <source>
        <tissue evidence="2">Skin</tissue>
    </source>
</reference>
<dbReference type="EMBL" id="HACG01026548">
    <property type="protein sequence ID" value="CEK73413.1"/>
    <property type="molecule type" value="Transcribed_RNA"/>
</dbReference>